<dbReference type="Proteomes" id="UP000501316">
    <property type="component" value="Chromosome"/>
</dbReference>
<dbReference type="GO" id="GO:0006508">
    <property type="term" value="P:proteolysis"/>
    <property type="evidence" value="ECO:0007669"/>
    <property type="project" value="UniProtKB-KW"/>
</dbReference>
<reference evidence="7" key="3">
    <citation type="journal article" date="2022" name="Int. J. Syst. Evol. Microbiol.">
        <title>Caproicibacterium lactatifermentans sp. nov., isolated from pit clay used for the production of Chinese strong aroma-type liquor.</title>
        <authorList>
            <person name="Wang H."/>
            <person name="Gu Y."/>
            <person name="Zhao D."/>
            <person name="Qiao Z."/>
            <person name="Zheng J."/>
            <person name="Gao J."/>
            <person name="Ren C."/>
            <person name="Xu Y."/>
        </authorList>
    </citation>
    <scope>NUCLEOTIDE SEQUENCE</scope>
    <source>
        <strain evidence="7">JNU-WLY1368</strain>
    </source>
</reference>
<dbReference type="CDD" id="cd00585">
    <property type="entry name" value="Peptidase_C1B"/>
    <property type="match status" value="1"/>
</dbReference>
<feature type="active site" evidence="5">
    <location>
        <position position="359"/>
    </location>
</feature>
<dbReference type="Gene3D" id="3.90.70.10">
    <property type="entry name" value="Cysteine proteinases"/>
    <property type="match status" value="1"/>
</dbReference>
<dbReference type="GO" id="GO:0009636">
    <property type="term" value="P:response to toxic substance"/>
    <property type="evidence" value="ECO:0007669"/>
    <property type="project" value="TreeGrafter"/>
</dbReference>
<evidence type="ECO:0000256" key="5">
    <source>
        <dbReference type="PIRSR" id="PIRSR005700-1"/>
    </source>
</evidence>
<comment type="similarity">
    <text evidence="4">Belongs to the peptidase C1 family.</text>
</comment>
<accession>A0A859DTV2</accession>
<dbReference type="KEGG" id="clf:GJQ69_07505"/>
<keyword evidence="9" id="KW-1185">Reference proteome</keyword>
<evidence type="ECO:0000256" key="2">
    <source>
        <dbReference type="ARBA" id="ARBA00022801"/>
    </source>
</evidence>
<keyword evidence="3 4" id="KW-0788">Thiol protease</keyword>
<feature type="active site" evidence="5">
    <location>
        <position position="71"/>
    </location>
</feature>
<keyword evidence="2 4" id="KW-0378">Hydrolase</keyword>
<protein>
    <recommendedName>
        <fullName evidence="4">Aminopeptidase</fullName>
    </recommendedName>
</protein>
<evidence type="ECO:0000313" key="8">
    <source>
        <dbReference type="Proteomes" id="UP000501316"/>
    </source>
</evidence>
<dbReference type="InterPro" id="IPR038765">
    <property type="entry name" value="Papain-like_cys_pep_sf"/>
</dbReference>
<dbReference type="PANTHER" id="PTHR10363">
    <property type="entry name" value="BLEOMYCIN HYDROLASE"/>
    <property type="match status" value="1"/>
</dbReference>
<evidence type="ECO:0000313" key="6">
    <source>
        <dbReference type="EMBL" id="QKN24342.1"/>
    </source>
</evidence>
<evidence type="ECO:0000313" key="7">
    <source>
        <dbReference type="EMBL" id="QKO30644.1"/>
    </source>
</evidence>
<reference evidence="7" key="2">
    <citation type="journal article" date="2021" name="Appl. Environ. Microbiol.">
        <title>Adaptability of a Caproate-Producing Bacterium Contributes to Its Dominance in an Anaerobic Fermentation System.</title>
        <authorList>
            <person name="Wang H."/>
            <person name="Gu Y."/>
            <person name="Zhou W."/>
            <person name="Zhao D."/>
            <person name="Qiao Z."/>
            <person name="Zheng J."/>
            <person name="Gao J."/>
            <person name="Chen X."/>
            <person name="Ren C."/>
            <person name="Xu Y."/>
        </authorList>
    </citation>
    <scope>NUCLEOTIDE SEQUENCE</scope>
    <source>
        <strain evidence="7">JNU-WLY1368</strain>
    </source>
</reference>
<dbReference type="InterPro" id="IPR000169">
    <property type="entry name" value="Pept_cys_AS"/>
</dbReference>
<dbReference type="RefSeq" id="WP_086035333.1">
    <property type="nucleotide sequence ID" value="NZ_CP046051.1"/>
</dbReference>
<feature type="active site" evidence="5">
    <location>
        <position position="381"/>
    </location>
</feature>
<evidence type="ECO:0000256" key="4">
    <source>
        <dbReference type="PIRNR" id="PIRNR005700"/>
    </source>
</evidence>
<dbReference type="EMBL" id="CP046051">
    <property type="protein sequence ID" value="QKN24342.1"/>
    <property type="molecule type" value="Genomic_DNA"/>
</dbReference>
<gene>
    <name evidence="6" type="ORF">GJQ69_07505</name>
    <name evidence="7" type="ORF">GKP14_06300</name>
</gene>
<dbReference type="AlphaFoldDB" id="A0A859DTV2"/>
<evidence type="ECO:0000256" key="1">
    <source>
        <dbReference type="ARBA" id="ARBA00022670"/>
    </source>
</evidence>
<dbReference type="InterPro" id="IPR025660">
    <property type="entry name" value="Pept_his_AS"/>
</dbReference>
<dbReference type="GO" id="GO:0070005">
    <property type="term" value="F:cysteine-type aminopeptidase activity"/>
    <property type="evidence" value="ECO:0007669"/>
    <property type="project" value="InterPro"/>
</dbReference>
<dbReference type="PANTHER" id="PTHR10363:SF2">
    <property type="entry name" value="BLEOMYCIN HYDROLASE"/>
    <property type="match status" value="1"/>
</dbReference>
<name>A0A859DTV2_9FIRM</name>
<dbReference type="PROSITE" id="PS00639">
    <property type="entry name" value="THIOL_PROTEASE_HIS"/>
    <property type="match status" value="1"/>
</dbReference>
<reference evidence="8 9" key="1">
    <citation type="submission" date="2019-11" db="EMBL/GenBank/DDBJ databases">
        <authorList>
            <person name="Ren C."/>
            <person name="Wang H."/>
            <person name="Xu Y."/>
        </authorList>
    </citation>
    <scope>NUCLEOTIDE SEQUENCE [LARGE SCALE GENOMIC DNA]</scope>
    <source>
        <strain evidence="9">JNU-WLY1368</strain>
        <strain evidence="6 8">LBM 19010</strain>
    </source>
</reference>
<dbReference type="GO" id="GO:0043418">
    <property type="term" value="P:homocysteine catabolic process"/>
    <property type="evidence" value="ECO:0007669"/>
    <property type="project" value="TreeGrafter"/>
</dbReference>
<dbReference type="InterPro" id="IPR004134">
    <property type="entry name" value="Peptidase_C1B"/>
</dbReference>
<dbReference type="PIRSF" id="PIRSF005700">
    <property type="entry name" value="PepC"/>
    <property type="match status" value="1"/>
</dbReference>
<dbReference type="Proteomes" id="UP000509623">
    <property type="component" value="Chromosome"/>
</dbReference>
<evidence type="ECO:0000256" key="3">
    <source>
        <dbReference type="ARBA" id="ARBA00022807"/>
    </source>
</evidence>
<dbReference type="PROSITE" id="PS00139">
    <property type="entry name" value="THIOL_PROTEASE_CYS"/>
    <property type="match status" value="1"/>
</dbReference>
<sequence>MNFKGITKEEAVACSQSYQSSTLCHAMTNALYKNNVKDLAYCGAAMPDTQFQYSVEIPTLEVTNQKHSGRCWIFSALNLLRERVAEKCGLKKFELSQNYISFWDKFEKINYFLETIIDLKDRPVDDRLLTFVLQTGVADGGQWDMLVNLIEKYGVVPKSAMGETFQSSNTADMNHMLNTKLRQYAAKLRAADNPRSLKSAMLAEMYRFLCMCFGEPPKQFDFEYVDRDGKYNIVRGMNPKQFYDTYIGLDLRGNYVSIINSPTEDKPFSRTYTVDYLGNVADGSPVHYLNLPMEEVEDLIVRQLKDGQLVWFGSDVGQRGDREHGLWNTQLIDLDNTFGMDFTMSKADRLDYRESAMNHAMLITGVNLGENGKPTKWKIENSWSDQHGDKGYYQMSADWFDNFVYQAVIQKKYLSDAQKKALETEPIHLNPWDPMGTLAD</sequence>
<dbReference type="GO" id="GO:0005737">
    <property type="term" value="C:cytoplasm"/>
    <property type="evidence" value="ECO:0007669"/>
    <property type="project" value="TreeGrafter"/>
</dbReference>
<dbReference type="SUPFAM" id="SSF54001">
    <property type="entry name" value="Cysteine proteinases"/>
    <property type="match status" value="1"/>
</dbReference>
<dbReference type="EMBL" id="CP046161">
    <property type="protein sequence ID" value="QKO30644.1"/>
    <property type="molecule type" value="Genomic_DNA"/>
</dbReference>
<dbReference type="Pfam" id="PF03051">
    <property type="entry name" value="Peptidase_C1_2"/>
    <property type="match status" value="1"/>
</dbReference>
<keyword evidence="1 4" id="KW-0645">Protease</keyword>
<proteinExistence type="inferred from homology"/>
<organism evidence="6 8">
    <name type="scientific">Caproicibacterium lactatifermentans</name>
    <dbReference type="NCBI Taxonomy" id="2666138"/>
    <lineage>
        <taxon>Bacteria</taxon>
        <taxon>Bacillati</taxon>
        <taxon>Bacillota</taxon>
        <taxon>Clostridia</taxon>
        <taxon>Eubacteriales</taxon>
        <taxon>Oscillospiraceae</taxon>
        <taxon>Caproicibacterium</taxon>
    </lineage>
</organism>
<evidence type="ECO:0000313" key="9">
    <source>
        <dbReference type="Proteomes" id="UP000509623"/>
    </source>
</evidence>
<keyword evidence="4 6" id="KW-0031">Aminopeptidase</keyword>